<comment type="caution">
    <text evidence="2">The sequence shown here is derived from an EMBL/GenBank/DDBJ whole genome shotgun (WGS) entry which is preliminary data.</text>
</comment>
<sequence length="143" mass="16178">MQHLILAIALLFSTLIFSQEPEKTNLNNSKNITVSVVNALSDVGKVHFALYNKENFRKEVLQAKSAIIKDGKSTVIFENVLEGNYAIVCYHDENENNQMDFQENGMPIENYGTSNNALSFGPPQFENSKFEVLDKDLTLEIKF</sequence>
<dbReference type="Proteomes" id="UP000256429">
    <property type="component" value="Unassembled WGS sequence"/>
</dbReference>
<evidence type="ECO:0000313" key="2">
    <source>
        <dbReference type="EMBL" id="REE79828.1"/>
    </source>
</evidence>
<dbReference type="OrthoDB" id="9788332at2"/>
<name>A0A3D9RJX1_9FLAO</name>
<organism evidence="2 3">
    <name type="scientific">Lutibacter oceani</name>
    <dbReference type="NCBI Taxonomy" id="1853311"/>
    <lineage>
        <taxon>Bacteria</taxon>
        <taxon>Pseudomonadati</taxon>
        <taxon>Bacteroidota</taxon>
        <taxon>Flavobacteriia</taxon>
        <taxon>Flavobacteriales</taxon>
        <taxon>Flavobacteriaceae</taxon>
        <taxon>Lutibacter</taxon>
    </lineage>
</organism>
<evidence type="ECO:0000256" key="1">
    <source>
        <dbReference type="SAM" id="SignalP"/>
    </source>
</evidence>
<protein>
    <submittedName>
        <fullName evidence="2">Uncharacterized protein (DUF2141 family)</fullName>
    </submittedName>
</protein>
<dbReference type="Pfam" id="PF09912">
    <property type="entry name" value="DUF2141"/>
    <property type="match status" value="1"/>
</dbReference>
<dbReference type="AlphaFoldDB" id="A0A3D9RJX1"/>
<keyword evidence="3" id="KW-1185">Reference proteome</keyword>
<accession>A0A3D9RJX1</accession>
<reference evidence="2 3" key="1">
    <citation type="submission" date="2018-08" db="EMBL/GenBank/DDBJ databases">
        <title>Genomic Encyclopedia of Type Strains, Phase III (KMG-III): the genomes of soil and plant-associated and newly described type strains.</title>
        <authorList>
            <person name="Whitman W."/>
        </authorList>
    </citation>
    <scope>NUCLEOTIDE SEQUENCE [LARGE SCALE GENOMIC DNA]</scope>
    <source>
        <strain evidence="2 3">325-5</strain>
    </source>
</reference>
<dbReference type="EMBL" id="QTTQ01000012">
    <property type="protein sequence ID" value="REE79828.1"/>
    <property type="molecule type" value="Genomic_DNA"/>
</dbReference>
<gene>
    <name evidence="2" type="ORF">BX611_2726</name>
</gene>
<feature type="chain" id="PRO_5017597278" evidence="1">
    <location>
        <begin position="19"/>
        <end position="143"/>
    </location>
</feature>
<feature type="signal peptide" evidence="1">
    <location>
        <begin position="1"/>
        <end position="18"/>
    </location>
</feature>
<evidence type="ECO:0000313" key="3">
    <source>
        <dbReference type="Proteomes" id="UP000256429"/>
    </source>
</evidence>
<dbReference type="InterPro" id="IPR018673">
    <property type="entry name" value="DUF2141"/>
</dbReference>
<keyword evidence="1" id="KW-0732">Signal</keyword>
<proteinExistence type="predicted"/>
<dbReference type="RefSeq" id="WP_115882181.1">
    <property type="nucleotide sequence ID" value="NZ_QTTQ01000012.1"/>
</dbReference>